<organism evidence="8 9">
    <name type="scientific">Striga hermonthica</name>
    <name type="common">Purple witchweed</name>
    <name type="synonym">Buchnera hermonthica</name>
    <dbReference type="NCBI Taxonomy" id="68872"/>
    <lineage>
        <taxon>Eukaryota</taxon>
        <taxon>Viridiplantae</taxon>
        <taxon>Streptophyta</taxon>
        <taxon>Embryophyta</taxon>
        <taxon>Tracheophyta</taxon>
        <taxon>Spermatophyta</taxon>
        <taxon>Magnoliopsida</taxon>
        <taxon>eudicotyledons</taxon>
        <taxon>Gunneridae</taxon>
        <taxon>Pentapetalae</taxon>
        <taxon>asterids</taxon>
        <taxon>lamiids</taxon>
        <taxon>Lamiales</taxon>
        <taxon>Orobanchaceae</taxon>
        <taxon>Buchnereae</taxon>
        <taxon>Striga</taxon>
    </lineage>
</organism>
<dbReference type="FunFam" id="3.40.50.2000:FF:000027">
    <property type="entry name" value="Glycosyltransferase"/>
    <property type="match status" value="1"/>
</dbReference>
<dbReference type="PANTHER" id="PTHR11926">
    <property type="entry name" value="GLUCOSYL/GLUCURONOSYL TRANSFERASES"/>
    <property type="match status" value="1"/>
</dbReference>
<dbReference type="PANTHER" id="PTHR11926:SF1498">
    <property type="entry name" value="GLYCOSYLTRANSFERASE"/>
    <property type="match status" value="1"/>
</dbReference>
<dbReference type="GO" id="GO:0080044">
    <property type="term" value="F:quercetin 7-O-glucosyltransferase activity"/>
    <property type="evidence" value="ECO:0007669"/>
    <property type="project" value="TreeGrafter"/>
</dbReference>
<evidence type="ECO:0000259" key="7">
    <source>
        <dbReference type="Pfam" id="PF26168"/>
    </source>
</evidence>
<dbReference type="AlphaFoldDB" id="A0A9N7NFX4"/>
<dbReference type="EC" id="2.4.1.-" evidence="5"/>
<evidence type="ECO:0000256" key="6">
    <source>
        <dbReference type="SAM" id="MobiDB-lite"/>
    </source>
</evidence>
<dbReference type="Pfam" id="PF26168">
    <property type="entry name" value="Glyco_transf_N"/>
    <property type="match status" value="1"/>
</dbReference>
<dbReference type="CDD" id="cd03784">
    <property type="entry name" value="GT1_Gtf-like"/>
    <property type="match status" value="1"/>
</dbReference>
<dbReference type="InterPro" id="IPR002213">
    <property type="entry name" value="UDP_glucos_trans"/>
</dbReference>
<feature type="region of interest" description="Disordered" evidence="6">
    <location>
        <begin position="519"/>
        <end position="543"/>
    </location>
</feature>
<evidence type="ECO:0000313" key="9">
    <source>
        <dbReference type="Proteomes" id="UP001153555"/>
    </source>
</evidence>
<gene>
    <name evidence="8" type="ORF">SHERM_26408</name>
</gene>
<evidence type="ECO:0000313" key="8">
    <source>
        <dbReference type="EMBL" id="CAA0831025.1"/>
    </source>
</evidence>
<dbReference type="InterPro" id="IPR035595">
    <property type="entry name" value="UDP_glycos_trans_CS"/>
</dbReference>
<evidence type="ECO:0000256" key="5">
    <source>
        <dbReference type="RuleBase" id="RU362057"/>
    </source>
</evidence>
<comment type="caution">
    <text evidence="8">The sequence shown here is derived from an EMBL/GenBank/DDBJ whole genome shotgun (WGS) entry which is preliminary data.</text>
</comment>
<dbReference type="InterPro" id="IPR058980">
    <property type="entry name" value="Glyco_transf_N"/>
</dbReference>
<evidence type="ECO:0000256" key="3">
    <source>
        <dbReference type="ARBA" id="ARBA00022679"/>
    </source>
</evidence>
<proteinExistence type="inferred from homology"/>
<evidence type="ECO:0000256" key="4">
    <source>
        <dbReference type="RuleBase" id="RU003718"/>
    </source>
</evidence>
<dbReference type="PROSITE" id="PS00375">
    <property type="entry name" value="UDPGT"/>
    <property type="match status" value="1"/>
</dbReference>
<keyword evidence="2 4" id="KW-0328">Glycosyltransferase</keyword>
<name>A0A9N7NFX4_STRHE</name>
<dbReference type="FunFam" id="3.40.50.2000:FF:000065">
    <property type="entry name" value="Glycosyltransferase"/>
    <property type="match status" value="1"/>
</dbReference>
<dbReference type="OrthoDB" id="5835829at2759"/>
<keyword evidence="3 4" id="KW-0808">Transferase</keyword>
<evidence type="ECO:0000256" key="1">
    <source>
        <dbReference type="ARBA" id="ARBA00009995"/>
    </source>
</evidence>
<dbReference type="Pfam" id="PF00201">
    <property type="entry name" value="UDPGT"/>
    <property type="match status" value="1"/>
</dbReference>
<dbReference type="Proteomes" id="UP001153555">
    <property type="component" value="Unassembled WGS sequence"/>
</dbReference>
<dbReference type="SUPFAM" id="SSF53756">
    <property type="entry name" value="UDP-Glycosyltransferase/glycogen phosphorylase"/>
    <property type="match status" value="1"/>
</dbReference>
<evidence type="ECO:0000256" key="2">
    <source>
        <dbReference type="ARBA" id="ARBA00022676"/>
    </source>
</evidence>
<dbReference type="GO" id="GO:0080043">
    <property type="term" value="F:quercetin 3-O-glucosyltransferase activity"/>
    <property type="evidence" value="ECO:0007669"/>
    <property type="project" value="TreeGrafter"/>
</dbReference>
<keyword evidence="9" id="KW-1185">Reference proteome</keyword>
<dbReference type="Gene3D" id="3.40.50.2000">
    <property type="entry name" value="Glycogen Phosphorylase B"/>
    <property type="match status" value="2"/>
</dbReference>
<accession>A0A9N7NFX4</accession>
<feature type="compositionally biased region" description="Basic and acidic residues" evidence="6">
    <location>
        <begin position="523"/>
        <end position="543"/>
    </location>
</feature>
<protein>
    <recommendedName>
        <fullName evidence="5">Glycosyltransferase</fullName>
        <ecNumber evidence="5">2.4.1.-</ecNumber>
    </recommendedName>
</protein>
<feature type="region of interest" description="Disordered" evidence="6">
    <location>
        <begin position="569"/>
        <end position="590"/>
    </location>
</feature>
<comment type="similarity">
    <text evidence="1 4">Belongs to the UDP-glycosyltransferase family.</text>
</comment>
<sequence>MGSASKNRTQKVPHAICVPFPAQGHINPMLRLAVLLHHKGVRITFVHTHYNLTRLHQSHGSLPSHPTFRFVSIPDGLPPQPDNAANSTQDIRSLCLSTKDNCLAPLNDLIHNLNSDVPPVTCVIADTVMDFALDAAERVGVPCVLLQTANAVSFTCNKNLVHLVEKGIIPLKDKSWLENGYLETPIDWIPGVIPLRLKHFSSTIQTTDPKDPLMNFVITAYARSSKAAAIVINTIDALEQNVLASLSAICPKIYTVGPLHLLLDQLPADNALKSVGLSLWKEDRACLDWLGSQPENSVVYVNFGSITVLDPKQLSEFAWGLAGSGKSFLWIVRPDLVRGDAAALPPEFWVEVGDRAFVAGWAPQEEVLRHPAVGGFLTHCGWNSIVESLCSGVPMLCWPFFADQRLNCRYTCGVWGVGMEIGGDVRRDEVGFLVRELLDGNRGKMMRERAAEWREKAATAVAAGGSSSRNLERLPEISDFQISHFLRPASFRRDQRTLAVLSTPSDAMSFNLLENASAMFDEQNPRADTSRRPTSESTNRHDPFCPSIILQEKISLVALNRLTNPPVVGSPLRIPVSSSSNRSLDAHRLV</sequence>
<feature type="domain" description="Glycosyltransferase N-terminal" evidence="7">
    <location>
        <begin position="16"/>
        <end position="139"/>
    </location>
</feature>
<reference evidence="8" key="1">
    <citation type="submission" date="2019-12" db="EMBL/GenBank/DDBJ databases">
        <authorList>
            <person name="Scholes J."/>
        </authorList>
    </citation>
    <scope>NUCLEOTIDE SEQUENCE</scope>
</reference>
<dbReference type="EMBL" id="CACSLK010027831">
    <property type="protein sequence ID" value="CAA0831025.1"/>
    <property type="molecule type" value="Genomic_DNA"/>
</dbReference>